<protein>
    <recommendedName>
        <fullName evidence="4">Deoxyribodipyrimidine photo-lyase</fullName>
        <ecNumber evidence="3">4.1.99.3</ecNumber>
    </recommendedName>
    <alternativeName>
        <fullName evidence="11">DNA photolyase</fullName>
    </alternativeName>
</protein>
<dbReference type="GO" id="GO:0000719">
    <property type="term" value="P:photoreactive repair"/>
    <property type="evidence" value="ECO:0007669"/>
    <property type="project" value="TreeGrafter"/>
</dbReference>
<evidence type="ECO:0000256" key="12">
    <source>
        <dbReference type="ARBA" id="ARBA00033999"/>
    </source>
</evidence>
<evidence type="ECO:0000313" key="14">
    <source>
        <dbReference type="EMBL" id="VDN01580.1"/>
    </source>
</evidence>
<dbReference type="Gene3D" id="1.10.579.10">
    <property type="entry name" value="DNA Cyclobutane Dipyrimidine Photolyase, subunit A, domain 3"/>
    <property type="match status" value="1"/>
</dbReference>
<keyword evidence="10" id="KW-0456">Lyase</keyword>
<dbReference type="EMBL" id="UYYF01004289">
    <property type="protein sequence ID" value="VDN01580.1"/>
    <property type="molecule type" value="Genomic_DNA"/>
</dbReference>
<evidence type="ECO:0000256" key="5">
    <source>
        <dbReference type="ARBA" id="ARBA00022630"/>
    </source>
</evidence>
<evidence type="ECO:0000313" key="16">
    <source>
        <dbReference type="WBParaSite" id="TCLT_0000447601-mRNA-1"/>
    </source>
</evidence>
<dbReference type="InterPro" id="IPR006050">
    <property type="entry name" value="DNA_photolyase_N"/>
</dbReference>
<dbReference type="STRING" id="103827.A0A0N5CVX4"/>
<gene>
    <name evidence="14" type="ORF">TCLT_LOCUS4465</name>
</gene>
<dbReference type="SUPFAM" id="SSF48173">
    <property type="entry name" value="Cryptochrome/photolyase FAD-binding domain"/>
    <property type="match status" value="1"/>
</dbReference>
<comment type="similarity">
    <text evidence="2">Belongs to the DNA photolyase class-2 family.</text>
</comment>
<dbReference type="PANTHER" id="PTHR10211">
    <property type="entry name" value="DEOXYRIBODIPYRIMIDINE PHOTOLYASE"/>
    <property type="match status" value="1"/>
</dbReference>
<dbReference type="FunFam" id="1.10.579.10:FF:000002">
    <property type="entry name" value="Deoxyribodipyrimidine photolyase"/>
    <property type="match status" value="1"/>
</dbReference>
<keyword evidence="9" id="KW-0234">DNA repair</keyword>
<dbReference type="InterPro" id="IPR032673">
    <property type="entry name" value="DNA_photolyase_2_CS"/>
</dbReference>
<dbReference type="InterPro" id="IPR052219">
    <property type="entry name" value="Photolyase_Class-2"/>
</dbReference>
<comment type="catalytic activity">
    <reaction evidence="12">
        <text>cyclobutadipyrimidine (in DNA) = 2 pyrimidine residues (in DNA).</text>
        <dbReference type="EC" id="4.1.99.3"/>
    </reaction>
</comment>
<dbReference type="InterPro" id="IPR014729">
    <property type="entry name" value="Rossmann-like_a/b/a_fold"/>
</dbReference>
<dbReference type="WBParaSite" id="TCLT_0000447601-mRNA-1">
    <property type="protein sequence ID" value="TCLT_0000447601-mRNA-1"/>
    <property type="gene ID" value="TCLT_0000447601"/>
</dbReference>
<evidence type="ECO:0000256" key="7">
    <source>
        <dbReference type="ARBA" id="ARBA00022827"/>
    </source>
</evidence>
<dbReference type="SUPFAM" id="SSF52425">
    <property type="entry name" value="Cryptochrome/photolyase, N-terminal domain"/>
    <property type="match status" value="1"/>
</dbReference>
<keyword evidence="15" id="KW-1185">Reference proteome</keyword>
<dbReference type="PROSITE" id="PS01083">
    <property type="entry name" value="DNA_PHOTOLYASES_2_1"/>
    <property type="match status" value="1"/>
</dbReference>
<sequence length="488" mass="56719">MVSSRIQPLNKQNIAVGKYVLLLARCIRSEQSPSFSYASQKGNEHGVPVIVTYIYESHRHNVAQRKFLLEGLKCLESNLAHLHTPLLVIKTANDKEAMEIILRLCDAACEVVTDAAYLREDRCFQEKLSDELVTKCRKITKVEGNVAVPVTALLNGPAYNAQSIRKVVWHFVDDLLLEKWDDIPKIHCKSLESVLNWDLECLNISKELDKAANECKTNTKLEGGEIAARRVLNNFIVKKLSAYEKERNIPNSNKQSLLSPYLHFGMISPIAIIAEVMKSSAPKSAKDAFLEELVVRRELSHNFVYYYRDTYDTFDCLPDWAKKTMDEHQRDKREYIYNYKELEEGRTHDVFWNAAQFELVFAHKMSGYLRMYWAKKVIEWSADYKTAYSFLIEQNDKYELDGRDPNGFCGVMWNFGMHDRAHAERPVFGKLRYMCADGLRRKFKKYIDEYVRVNYKLAGRKLEIGESQPKKRNSLKDFDFKVKKVRKS</sequence>
<dbReference type="OMA" id="GMHDRAH"/>
<dbReference type="PANTHER" id="PTHR10211:SF0">
    <property type="entry name" value="DEOXYRIBODIPYRIMIDINE PHOTO-LYASE"/>
    <property type="match status" value="1"/>
</dbReference>
<comment type="cofactor">
    <cofactor evidence="1">
        <name>FAD</name>
        <dbReference type="ChEBI" id="CHEBI:57692"/>
    </cofactor>
</comment>
<dbReference type="Gene3D" id="3.40.50.620">
    <property type="entry name" value="HUPs"/>
    <property type="match status" value="1"/>
</dbReference>
<feature type="domain" description="Photolyase/cryptochrome alpha/beta" evidence="13">
    <location>
        <begin position="17"/>
        <end position="150"/>
    </location>
</feature>
<evidence type="ECO:0000256" key="6">
    <source>
        <dbReference type="ARBA" id="ARBA00022763"/>
    </source>
</evidence>
<evidence type="ECO:0000256" key="11">
    <source>
        <dbReference type="ARBA" id="ARBA00031671"/>
    </source>
</evidence>
<evidence type="ECO:0000256" key="1">
    <source>
        <dbReference type="ARBA" id="ARBA00001974"/>
    </source>
</evidence>
<organism evidence="16">
    <name type="scientific">Thelazia callipaeda</name>
    <name type="common">Oriental eyeworm</name>
    <name type="synonym">Parasitic nematode</name>
    <dbReference type="NCBI Taxonomy" id="103827"/>
    <lineage>
        <taxon>Eukaryota</taxon>
        <taxon>Metazoa</taxon>
        <taxon>Ecdysozoa</taxon>
        <taxon>Nematoda</taxon>
        <taxon>Chromadorea</taxon>
        <taxon>Rhabditida</taxon>
        <taxon>Spirurina</taxon>
        <taxon>Spiruromorpha</taxon>
        <taxon>Thelazioidea</taxon>
        <taxon>Thelaziidae</taxon>
        <taxon>Thelazia</taxon>
    </lineage>
</organism>
<dbReference type="InterPro" id="IPR036134">
    <property type="entry name" value="Crypto/Photolyase_FAD-like_sf"/>
</dbReference>
<dbReference type="Proteomes" id="UP000276776">
    <property type="component" value="Unassembled WGS sequence"/>
</dbReference>
<proteinExistence type="inferred from homology"/>
<evidence type="ECO:0000313" key="15">
    <source>
        <dbReference type="Proteomes" id="UP000276776"/>
    </source>
</evidence>
<reference evidence="16" key="1">
    <citation type="submission" date="2016-04" db="UniProtKB">
        <authorList>
            <consortium name="WormBaseParasite"/>
        </authorList>
    </citation>
    <scope>IDENTIFICATION</scope>
</reference>
<reference evidence="14 15" key="2">
    <citation type="submission" date="2018-11" db="EMBL/GenBank/DDBJ databases">
        <authorList>
            <consortium name="Pathogen Informatics"/>
        </authorList>
    </citation>
    <scope>NUCLEOTIDE SEQUENCE [LARGE SCALE GENOMIC DNA]</scope>
</reference>
<evidence type="ECO:0000256" key="10">
    <source>
        <dbReference type="ARBA" id="ARBA00023239"/>
    </source>
</evidence>
<evidence type="ECO:0000256" key="9">
    <source>
        <dbReference type="ARBA" id="ARBA00023204"/>
    </source>
</evidence>
<dbReference type="AlphaFoldDB" id="A0A0N5CVX4"/>
<evidence type="ECO:0000256" key="4">
    <source>
        <dbReference type="ARBA" id="ARBA00014046"/>
    </source>
</evidence>
<dbReference type="GO" id="GO:0003677">
    <property type="term" value="F:DNA binding"/>
    <property type="evidence" value="ECO:0007669"/>
    <property type="project" value="UniProtKB-KW"/>
</dbReference>
<keyword evidence="6" id="KW-0227">DNA damage</keyword>
<dbReference type="Gene3D" id="1.25.40.80">
    <property type="match status" value="1"/>
</dbReference>
<dbReference type="OrthoDB" id="496749at2759"/>
<name>A0A0N5CVX4_THECL</name>
<dbReference type="Pfam" id="PF00875">
    <property type="entry name" value="DNA_photolyase"/>
    <property type="match status" value="1"/>
</dbReference>
<keyword evidence="7" id="KW-0274">FAD</keyword>
<accession>A0A0N5CVX4</accession>
<dbReference type="GO" id="GO:0003904">
    <property type="term" value="F:deoxyribodipyrimidine photo-lyase activity"/>
    <property type="evidence" value="ECO:0007669"/>
    <property type="project" value="UniProtKB-EC"/>
</dbReference>
<evidence type="ECO:0000256" key="2">
    <source>
        <dbReference type="ARBA" id="ARBA00006409"/>
    </source>
</evidence>
<evidence type="ECO:0000259" key="13">
    <source>
        <dbReference type="PROSITE" id="PS51645"/>
    </source>
</evidence>
<dbReference type="InterPro" id="IPR036155">
    <property type="entry name" value="Crypto/Photolyase_N_sf"/>
</dbReference>
<dbReference type="EC" id="4.1.99.3" evidence="3"/>
<keyword evidence="8" id="KW-0238">DNA-binding</keyword>
<dbReference type="PROSITE" id="PS51645">
    <property type="entry name" value="PHR_CRY_ALPHA_BETA"/>
    <property type="match status" value="1"/>
</dbReference>
<evidence type="ECO:0000256" key="3">
    <source>
        <dbReference type="ARBA" id="ARBA00013149"/>
    </source>
</evidence>
<evidence type="ECO:0000256" key="8">
    <source>
        <dbReference type="ARBA" id="ARBA00023125"/>
    </source>
</evidence>
<keyword evidence="5" id="KW-0285">Flavoprotein</keyword>